<reference evidence="2" key="2">
    <citation type="submission" date="2020-11" db="EMBL/GenBank/DDBJ databases">
        <authorList>
            <person name="McCartney M.A."/>
            <person name="Auch B."/>
            <person name="Kono T."/>
            <person name="Mallez S."/>
            <person name="Becker A."/>
            <person name="Gohl D.M."/>
            <person name="Silverstein K.A.T."/>
            <person name="Koren S."/>
            <person name="Bechman K.B."/>
            <person name="Herman A."/>
            <person name="Abrahante J.E."/>
            <person name="Garbe J."/>
        </authorList>
    </citation>
    <scope>NUCLEOTIDE SEQUENCE</scope>
    <source>
        <strain evidence="2">Duluth1</strain>
        <tissue evidence="2">Whole animal</tissue>
    </source>
</reference>
<feature type="domain" description="BTB" evidence="1">
    <location>
        <begin position="186"/>
        <end position="250"/>
    </location>
</feature>
<dbReference type="PANTHER" id="PTHR24413">
    <property type="entry name" value="SPECKLE-TYPE POZ PROTEIN"/>
    <property type="match status" value="1"/>
</dbReference>
<name>A0A9D4LP08_DREPO</name>
<dbReference type="Gene3D" id="3.30.710.10">
    <property type="entry name" value="Potassium Channel Kv1.1, Chain A"/>
    <property type="match status" value="1"/>
</dbReference>
<dbReference type="OrthoDB" id="2153609at2759"/>
<dbReference type="AlphaFoldDB" id="A0A9D4LP08"/>
<dbReference type="EMBL" id="JAIWYP010000002">
    <property type="protein sequence ID" value="KAH3862058.1"/>
    <property type="molecule type" value="Genomic_DNA"/>
</dbReference>
<comment type="caution">
    <text evidence="2">The sequence shown here is derived from an EMBL/GenBank/DDBJ whole genome shotgun (WGS) entry which is preliminary data.</text>
</comment>
<protein>
    <recommendedName>
        <fullName evidence="1">BTB domain-containing protein</fullName>
    </recommendedName>
</protein>
<dbReference type="PROSITE" id="PS50097">
    <property type="entry name" value="BTB"/>
    <property type="match status" value="1"/>
</dbReference>
<dbReference type="InterPro" id="IPR011333">
    <property type="entry name" value="SKP1/BTB/POZ_sf"/>
</dbReference>
<dbReference type="CDD" id="cd14733">
    <property type="entry name" value="BACK"/>
    <property type="match status" value="1"/>
</dbReference>
<dbReference type="InterPro" id="IPR000210">
    <property type="entry name" value="BTB/POZ_dom"/>
</dbReference>
<keyword evidence="3" id="KW-1185">Reference proteome</keyword>
<evidence type="ECO:0000313" key="2">
    <source>
        <dbReference type="EMBL" id="KAH3862058.1"/>
    </source>
</evidence>
<dbReference type="SMART" id="SM00225">
    <property type="entry name" value="BTB"/>
    <property type="match status" value="1"/>
</dbReference>
<dbReference type="Proteomes" id="UP000828390">
    <property type="component" value="Unassembled WGS sequence"/>
</dbReference>
<organism evidence="2 3">
    <name type="scientific">Dreissena polymorpha</name>
    <name type="common">Zebra mussel</name>
    <name type="synonym">Mytilus polymorpha</name>
    <dbReference type="NCBI Taxonomy" id="45954"/>
    <lineage>
        <taxon>Eukaryota</taxon>
        <taxon>Metazoa</taxon>
        <taxon>Spiralia</taxon>
        <taxon>Lophotrochozoa</taxon>
        <taxon>Mollusca</taxon>
        <taxon>Bivalvia</taxon>
        <taxon>Autobranchia</taxon>
        <taxon>Heteroconchia</taxon>
        <taxon>Euheterodonta</taxon>
        <taxon>Imparidentia</taxon>
        <taxon>Neoheterodontei</taxon>
        <taxon>Myida</taxon>
        <taxon>Dreissenoidea</taxon>
        <taxon>Dreissenidae</taxon>
        <taxon>Dreissena</taxon>
    </lineage>
</organism>
<dbReference type="Pfam" id="PF00651">
    <property type="entry name" value="BTB"/>
    <property type="match status" value="1"/>
</dbReference>
<proteinExistence type="predicted"/>
<dbReference type="InterPro" id="IPR058897">
    <property type="entry name" value="PAPPA_SD_C"/>
</dbReference>
<reference evidence="2" key="1">
    <citation type="journal article" date="2019" name="bioRxiv">
        <title>The Genome of the Zebra Mussel, Dreissena polymorpha: A Resource for Invasive Species Research.</title>
        <authorList>
            <person name="McCartney M.A."/>
            <person name="Auch B."/>
            <person name="Kono T."/>
            <person name="Mallez S."/>
            <person name="Zhang Y."/>
            <person name="Obille A."/>
            <person name="Becker A."/>
            <person name="Abrahante J.E."/>
            <person name="Garbe J."/>
            <person name="Badalamenti J.P."/>
            <person name="Herman A."/>
            <person name="Mangelson H."/>
            <person name="Liachko I."/>
            <person name="Sullivan S."/>
            <person name="Sone E.D."/>
            <person name="Koren S."/>
            <person name="Silverstein K.A.T."/>
            <person name="Beckman K.B."/>
            <person name="Gohl D.M."/>
        </authorList>
    </citation>
    <scope>NUCLEOTIDE SEQUENCE</scope>
    <source>
        <strain evidence="2">Duluth1</strain>
        <tissue evidence="2">Whole animal</tissue>
    </source>
</reference>
<dbReference type="Pfam" id="PF25900">
    <property type="entry name" value="PAPPA"/>
    <property type="match status" value="1"/>
</dbReference>
<sequence length="351" mass="39555">MASESTASMASRGDVISQWVHRVNRFSSQYDPSSWNADQVTGPPKVYPKYGDIVGTWAQGTRNSDEYIEVEFEEAVYVTGLEIYETYHAGGVKAVKGREQEGAWHTLYTASRIENIQSSRVFTPQLESLNIRIKQLRIEVDCTICGSWVEIDAVKLLGKRFLTAPPPTLESLAADMATIVNAQRFSDCSFLVEGRKVFGHRNILCARSDYFRALFKDDMKEGLSQDPIEMKDVAYDSFIGMLHFLYTNSVPDMFTTVELTNLWRVADRFNMDSLKAMVTYSVSLKIDVSNVVETYVCATDTLPLIDDIKNICLSFMSGNMAHVVKTSSFEKLPREIMLEIIQTTTSKLSLS</sequence>
<dbReference type="SUPFAM" id="SSF54695">
    <property type="entry name" value="POZ domain"/>
    <property type="match status" value="1"/>
</dbReference>
<evidence type="ECO:0000313" key="3">
    <source>
        <dbReference type="Proteomes" id="UP000828390"/>
    </source>
</evidence>
<evidence type="ECO:0000259" key="1">
    <source>
        <dbReference type="PROSITE" id="PS50097"/>
    </source>
</evidence>
<accession>A0A9D4LP08</accession>
<gene>
    <name evidence="2" type="ORF">DPMN_025017</name>
</gene>